<dbReference type="Gene3D" id="1.10.8.60">
    <property type="match status" value="1"/>
</dbReference>
<proteinExistence type="inferred from homology"/>
<dbReference type="PIRSF" id="PIRSF036578">
    <property type="entry name" value="RFC1"/>
    <property type="match status" value="1"/>
</dbReference>
<name>A0ABQ7S9J4_9ACAR</name>
<keyword evidence="6" id="KW-1185">Reference proteome</keyword>
<protein>
    <submittedName>
        <fullName evidence="5">Replication factor C subunit 1</fullName>
    </submittedName>
</protein>
<evidence type="ECO:0000313" key="6">
    <source>
        <dbReference type="Proteomes" id="UP000825002"/>
    </source>
</evidence>
<dbReference type="PANTHER" id="PTHR23389">
    <property type="entry name" value="CHROMOSOME TRANSMISSION FIDELITY FACTOR 18"/>
    <property type="match status" value="1"/>
</dbReference>
<dbReference type="Pfam" id="PF25361">
    <property type="entry name" value="AAA_lid_RFC1"/>
    <property type="match status" value="1"/>
</dbReference>
<feature type="compositionally biased region" description="Basic and acidic residues" evidence="3">
    <location>
        <begin position="500"/>
        <end position="553"/>
    </location>
</feature>
<dbReference type="PANTHER" id="PTHR23389:SF6">
    <property type="entry name" value="REPLICATION FACTOR C SUBUNIT 1"/>
    <property type="match status" value="1"/>
</dbReference>
<evidence type="ECO:0000259" key="4">
    <source>
        <dbReference type="SMART" id="SM00382"/>
    </source>
</evidence>
<comment type="similarity">
    <text evidence="1">Belongs to the activator 1 large subunit family.</text>
</comment>
<dbReference type="SMART" id="SM00382">
    <property type="entry name" value="AAA"/>
    <property type="match status" value="1"/>
</dbReference>
<dbReference type="SUPFAM" id="SSF52540">
    <property type="entry name" value="P-loop containing nucleoside triphosphate hydrolases"/>
    <property type="match status" value="1"/>
</dbReference>
<feature type="compositionally biased region" description="Basic residues" evidence="3">
    <location>
        <begin position="488"/>
        <end position="499"/>
    </location>
</feature>
<dbReference type="Gene3D" id="3.40.50.300">
    <property type="entry name" value="P-loop containing nucleotide triphosphate hydrolases"/>
    <property type="match status" value="1"/>
</dbReference>
<dbReference type="Pfam" id="PF08519">
    <property type="entry name" value="RFC1"/>
    <property type="match status" value="1"/>
</dbReference>
<dbReference type="InterPro" id="IPR027417">
    <property type="entry name" value="P-loop_NTPase"/>
</dbReference>
<comment type="caution">
    <text evidence="5">The sequence shown here is derived from an EMBL/GenBank/DDBJ whole genome shotgun (WGS) entry which is preliminary data.</text>
</comment>
<dbReference type="EMBL" id="JAIFTH010000256">
    <property type="protein sequence ID" value="KAG9510028.1"/>
    <property type="molecule type" value="Genomic_DNA"/>
</dbReference>
<keyword evidence="2" id="KW-0235">DNA replication</keyword>
<dbReference type="Gene3D" id="1.20.272.10">
    <property type="match status" value="1"/>
</dbReference>
<feature type="non-terminal residue" evidence="5">
    <location>
        <position position="1"/>
    </location>
</feature>
<dbReference type="Proteomes" id="UP000825002">
    <property type="component" value="Unassembled WGS sequence"/>
</dbReference>
<accession>A0ABQ7S9J4</accession>
<gene>
    <name evidence="5" type="primary">Gnf1</name>
    <name evidence="5" type="ORF">GZH46_01437</name>
</gene>
<feature type="region of interest" description="Disordered" evidence="3">
    <location>
        <begin position="459"/>
        <end position="578"/>
    </location>
</feature>
<organism evidence="5 6">
    <name type="scientific">Fragariocoptes setiger</name>
    <dbReference type="NCBI Taxonomy" id="1670756"/>
    <lineage>
        <taxon>Eukaryota</taxon>
        <taxon>Metazoa</taxon>
        <taxon>Ecdysozoa</taxon>
        <taxon>Arthropoda</taxon>
        <taxon>Chelicerata</taxon>
        <taxon>Arachnida</taxon>
        <taxon>Acari</taxon>
        <taxon>Acariformes</taxon>
        <taxon>Trombidiformes</taxon>
        <taxon>Prostigmata</taxon>
        <taxon>Eupodina</taxon>
        <taxon>Eriophyoidea</taxon>
        <taxon>Phytoptidae</taxon>
        <taxon>Fragariocoptes</taxon>
    </lineage>
</organism>
<dbReference type="InterPro" id="IPR012178">
    <property type="entry name" value="RFC1"/>
</dbReference>
<evidence type="ECO:0000313" key="5">
    <source>
        <dbReference type="EMBL" id="KAG9510028.1"/>
    </source>
</evidence>
<feature type="domain" description="AAA+ ATPase" evidence="4">
    <location>
        <begin position="35"/>
        <end position="157"/>
    </location>
</feature>
<dbReference type="InterPro" id="IPR013725">
    <property type="entry name" value="DNA_replication_fac_RFC1_C"/>
</dbReference>
<evidence type="ECO:0000256" key="2">
    <source>
        <dbReference type="ARBA" id="ARBA00022705"/>
    </source>
</evidence>
<reference evidence="5 6" key="1">
    <citation type="submission" date="2020-10" db="EMBL/GenBank/DDBJ databases">
        <authorList>
            <person name="Klimov P.B."/>
            <person name="Dyachkov S.M."/>
            <person name="Chetverikov P.E."/>
        </authorList>
    </citation>
    <scope>NUCLEOTIDE SEQUENCE [LARGE SCALE GENOMIC DNA]</scope>
    <source>
        <strain evidence="5">BMOC 18-1129-001#AD2665</strain>
        <tissue evidence="5">Entire mites</tissue>
    </source>
</reference>
<dbReference type="SUPFAM" id="SSF48019">
    <property type="entry name" value="post-AAA+ oligomerization domain-like"/>
    <property type="match status" value="1"/>
</dbReference>
<sequence>MWVDQYKPKSSAQIMGQGQNITRLKEWLRKAPNNRFKAVLLSGPPGIGKTTTAQLVCKELGFSYIEFNASDTRSKKELDDKLTVILKNSTLNFRKNCLIMDEVDGMSGNEDRGGTAQLIQLIKTSKIPIICICNDVSSPKVRSLANYCEHFVFQKPRKEQVRGVVMSIATKEGLQIEQSALFDLIESCNCDIRQVINYMSLFKKPQDSSEYALKTVKLSTFDATRKAFVGCTNIHDRFEMFFTDYGIMPLFIFENYLNAKPEGYKDILRGACQAIDSMCLGDIIDKEIRTNQSWSMLPTQALYSTAIPTHLMSCNHMAGRIGFPTLMGKISNVGKRLRLVQDLANHMSLVTRCGRDSLVLEYLDTLSERLGTPLLTRGIDAVPEVLEFFKTYSLRREDMDIIMELTQWPDVPNPIYRLDSKVKAALTRAYTKADFILPYAVEEKKAAKRRINVNLDLDDGIDEEDEEEPEEDQPQPKKRKMNDEKAKAVPKKGVSKRASKKEVEKPTKKETEQAEIKKETEKSTKKDPEAASKKGAEKTSKKESAKLSKKESAKSGNSTTAPAATKPPLSDIRRFFVK</sequence>
<dbReference type="InterPro" id="IPR008921">
    <property type="entry name" value="DNA_pol3_clamp-load_cplx_C"/>
</dbReference>
<evidence type="ECO:0000256" key="3">
    <source>
        <dbReference type="SAM" id="MobiDB-lite"/>
    </source>
</evidence>
<dbReference type="Pfam" id="PF00004">
    <property type="entry name" value="AAA"/>
    <property type="match status" value="1"/>
</dbReference>
<dbReference type="InterPro" id="IPR003959">
    <property type="entry name" value="ATPase_AAA_core"/>
</dbReference>
<feature type="compositionally biased region" description="Acidic residues" evidence="3">
    <location>
        <begin position="459"/>
        <end position="473"/>
    </location>
</feature>
<dbReference type="InterPro" id="IPR003593">
    <property type="entry name" value="AAA+_ATPase"/>
</dbReference>
<dbReference type="CDD" id="cd00009">
    <property type="entry name" value="AAA"/>
    <property type="match status" value="1"/>
</dbReference>
<evidence type="ECO:0000256" key="1">
    <source>
        <dbReference type="ARBA" id="ARBA00006116"/>
    </source>
</evidence>